<sequence length="80" mass="8516">MVGTTADGDAARSIIRFDYAHGAAVAAALRAEVIRQATARRKPTPGHRAGGGSRSRSRCAWTIRTRSPSDRVPVASRGDR</sequence>
<gene>
    <name evidence="2" type="ORF">GCM10025881_38440</name>
</gene>
<organism evidence="2 3">
    <name type="scientific">Pseudolysinimonas kribbensis</name>
    <dbReference type="NCBI Taxonomy" id="433641"/>
    <lineage>
        <taxon>Bacteria</taxon>
        <taxon>Bacillati</taxon>
        <taxon>Actinomycetota</taxon>
        <taxon>Actinomycetes</taxon>
        <taxon>Micrococcales</taxon>
        <taxon>Microbacteriaceae</taxon>
        <taxon>Pseudolysinimonas</taxon>
    </lineage>
</organism>
<dbReference type="EMBL" id="BSVB01000001">
    <property type="protein sequence ID" value="GMA97020.1"/>
    <property type="molecule type" value="Genomic_DNA"/>
</dbReference>
<proteinExistence type="predicted"/>
<feature type="region of interest" description="Disordered" evidence="1">
    <location>
        <begin position="36"/>
        <end position="80"/>
    </location>
</feature>
<name>A0ABQ6K8J3_9MICO</name>
<evidence type="ECO:0000313" key="3">
    <source>
        <dbReference type="Proteomes" id="UP001157034"/>
    </source>
</evidence>
<protein>
    <submittedName>
        <fullName evidence="2">Uncharacterized protein</fullName>
    </submittedName>
</protein>
<accession>A0ABQ6K8J3</accession>
<dbReference type="Proteomes" id="UP001157034">
    <property type="component" value="Unassembled WGS sequence"/>
</dbReference>
<evidence type="ECO:0000256" key="1">
    <source>
        <dbReference type="SAM" id="MobiDB-lite"/>
    </source>
</evidence>
<comment type="caution">
    <text evidence="2">The sequence shown here is derived from an EMBL/GenBank/DDBJ whole genome shotgun (WGS) entry which is preliminary data.</text>
</comment>
<reference evidence="3" key="1">
    <citation type="journal article" date="2019" name="Int. J. Syst. Evol. Microbiol.">
        <title>The Global Catalogue of Microorganisms (GCM) 10K type strain sequencing project: providing services to taxonomists for standard genome sequencing and annotation.</title>
        <authorList>
            <consortium name="The Broad Institute Genomics Platform"/>
            <consortium name="The Broad Institute Genome Sequencing Center for Infectious Disease"/>
            <person name="Wu L."/>
            <person name="Ma J."/>
        </authorList>
    </citation>
    <scope>NUCLEOTIDE SEQUENCE [LARGE SCALE GENOMIC DNA]</scope>
    <source>
        <strain evidence="3">NBRC 108894</strain>
    </source>
</reference>
<keyword evidence="3" id="KW-1185">Reference proteome</keyword>
<evidence type="ECO:0000313" key="2">
    <source>
        <dbReference type="EMBL" id="GMA97020.1"/>
    </source>
</evidence>